<protein>
    <recommendedName>
        <fullName evidence="5">PI31 proteasome regulator C-terminal domain-containing protein</fullName>
    </recommendedName>
</protein>
<evidence type="ECO:0000313" key="6">
    <source>
        <dbReference type="EMBL" id="EGD79741.1"/>
    </source>
</evidence>
<gene>
    <name evidence="6" type="ORF">PTSG_10724</name>
</gene>
<keyword evidence="7" id="KW-1185">Reference proteome</keyword>
<dbReference type="InterPro" id="IPR013886">
    <property type="entry name" value="PI31_Prot_C"/>
</dbReference>
<dbReference type="AlphaFoldDB" id="F2UQ73"/>
<evidence type="ECO:0000256" key="2">
    <source>
        <dbReference type="ARBA" id="ARBA00006405"/>
    </source>
</evidence>
<dbReference type="Pfam" id="PF08577">
    <property type="entry name" value="PI31_Prot_C"/>
    <property type="match status" value="1"/>
</dbReference>
<dbReference type="InterPro" id="IPR045128">
    <property type="entry name" value="PI31-like"/>
</dbReference>
<dbReference type="GO" id="GO:0005737">
    <property type="term" value="C:cytoplasm"/>
    <property type="evidence" value="ECO:0007669"/>
    <property type="project" value="UniProtKB-SubCell"/>
</dbReference>
<dbReference type="Proteomes" id="UP000007799">
    <property type="component" value="Unassembled WGS sequence"/>
</dbReference>
<dbReference type="InParanoid" id="F2UQ73"/>
<proteinExistence type="inferred from homology"/>
<feature type="domain" description="PI31 proteasome regulator C-terminal" evidence="5">
    <location>
        <begin position="177"/>
        <end position="237"/>
    </location>
</feature>
<reference evidence="6" key="1">
    <citation type="submission" date="2009-08" db="EMBL/GenBank/DDBJ databases">
        <title>Annotation of Salpingoeca rosetta.</title>
        <authorList>
            <consortium name="The Broad Institute Genome Sequencing Platform"/>
            <person name="Russ C."/>
            <person name="Cuomo C."/>
            <person name="Burger G."/>
            <person name="Gray M.W."/>
            <person name="Holland P.W.H."/>
            <person name="King N."/>
            <person name="Lang F.B.F."/>
            <person name="Roger A.J."/>
            <person name="Ruiz-Trillo I."/>
            <person name="Young S.K."/>
            <person name="Zeng Q."/>
            <person name="Gargeya S."/>
            <person name="Alvarado L."/>
            <person name="Berlin A."/>
            <person name="Chapman S.B."/>
            <person name="Chen Z."/>
            <person name="Freedman E."/>
            <person name="Gellesch M."/>
            <person name="Goldberg J."/>
            <person name="Griggs A."/>
            <person name="Gujja S."/>
            <person name="Heilman E."/>
            <person name="Heiman D."/>
            <person name="Howarth C."/>
            <person name="Mehta T."/>
            <person name="Neiman D."/>
            <person name="Pearson M."/>
            <person name="Roberts A."/>
            <person name="Saif S."/>
            <person name="Shea T."/>
            <person name="Shenoy N."/>
            <person name="Sisk P."/>
            <person name="Stolte C."/>
            <person name="Sykes S."/>
            <person name="White J."/>
            <person name="Yandava C."/>
            <person name="Haas B."/>
            <person name="Nusbaum C."/>
            <person name="Birren B."/>
        </authorList>
    </citation>
    <scope>NUCLEOTIDE SEQUENCE [LARGE SCALE GENOMIC DNA]</scope>
    <source>
        <strain evidence="6">ATCC 50818</strain>
    </source>
</reference>
<dbReference type="FunCoup" id="F2UQ73">
    <property type="interactions" value="1534"/>
</dbReference>
<dbReference type="GO" id="GO:0004866">
    <property type="term" value="F:endopeptidase inhibitor activity"/>
    <property type="evidence" value="ECO:0007669"/>
    <property type="project" value="InterPro"/>
</dbReference>
<keyword evidence="3" id="KW-0963">Cytoplasm</keyword>
<evidence type="ECO:0000256" key="4">
    <source>
        <dbReference type="SAM" id="MobiDB-lite"/>
    </source>
</evidence>
<comment type="similarity">
    <text evidence="2">Belongs to the proteasome inhibitor PI31 family.</text>
</comment>
<accession>F2UQ73</accession>
<evidence type="ECO:0000256" key="1">
    <source>
        <dbReference type="ARBA" id="ARBA00004496"/>
    </source>
</evidence>
<dbReference type="GeneID" id="16069225"/>
<evidence type="ECO:0000256" key="3">
    <source>
        <dbReference type="ARBA" id="ARBA00022490"/>
    </source>
</evidence>
<evidence type="ECO:0000259" key="5">
    <source>
        <dbReference type="Pfam" id="PF08577"/>
    </source>
</evidence>
<evidence type="ECO:0000313" key="7">
    <source>
        <dbReference type="Proteomes" id="UP000007799"/>
    </source>
</evidence>
<dbReference type="PANTHER" id="PTHR13266:SF1">
    <property type="entry name" value="PROTEASOME INHIBITOR PI31 SUBUNIT"/>
    <property type="match status" value="1"/>
</dbReference>
<sequence>MDVARVRLVFASLTPRSARQAVIALHHSLVLTHGWQEVPEKRGGWEPEGDVATFHYTKDGNEAMMKALQMDDQLVFHFQIGGRDVKTVECKVHTIVNGGTDCADPDRCLSLDAFAAATSFVDTVFPRPPAARRADDDEERGGRGVGRLGGDSQPNPDVPPSMLRPPQTQPPASIYDIGRSDIDPNLGMYSQPTPPGHGMFMGPDHPLFQGGVPDTDVRTGFPPGSVPPGARFDPVTPFADPRDPAGRGRGRGRGRGGGGLAFGEPNPDHFRPPRGFDPFM</sequence>
<dbReference type="KEGG" id="sre:PTSG_10724"/>
<dbReference type="STRING" id="946362.F2UQ73"/>
<organism evidence="7">
    <name type="scientific">Salpingoeca rosetta (strain ATCC 50818 / BSB-021)</name>
    <dbReference type="NCBI Taxonomy" id="946362"/>
    <lineage>
        <taxon>Eukaryota</taxon>
        <taxon>Choanoflagellata</taxon>
        <taxon>Craspedida</taxon>
        <taxon>Salpingoecidae</taxon>
        <taxon>Salpingoeca</taxon>
    </lineage>
</organism>
<name>F2UQ73_SALR5</name>
<dbReference type="PANTHER" id="PTHR13266">
    <property type="entry name" value="PROTEASOME INHIBITOR"/>
    <property type="match status" value="1"/>
</dbReference>
<feature type="region of interest" description="Disordered" evidence="4">
    <location>
        <begin position="127"/>
        <end position="196"/>
    </location>
</feature>
<dbReference type="EMBL" id="GL832988">
    <property type="protein sequence ID" value="EGD79741.1"/>
    <property type="molecule type" value="Genomic_DNA"/>
</dbReference>
<feature type="region of interest" description="Disordered" evidence="4">
    <location>
        <begin position="226"/>
        <end position="280"/>
    </location>
</feature>
<dbReference type="OrthoDB" id="68090at2759"/>
<comment type="subcellular location">
    <subcellularLocation>
        <location evidence="1">Cytoplasm</location>
    </subcellularLocation>
</comment>
<dbReference type="GO" id="GO:0043161">
    <property type="term" value="P:proteasome-mediated ubiquitin-dependent protein catabolic process"/>
    <property type="evidence" value="ECO:0007669"/>
    <property type="project" value="InterPro"/>
</dbReference>
<dbReference type="GO" id="GO:0070628">
    <property type="term" value="F:proteasome binding"/>
    <property type="evidence" value="ECO:0007669"/>
    <property type="project" value="InterPro"/>
</dbReference>
<dbReference type="RefSeq" id="XP_004988690.1">
    <property type="nucleotide sequence ID" value="XM_004988633.1"/>
</dbReference>
<feature type="compositionally biased region" description="Pro residues" evidence="4">
    <location>
        <begin position="156"/>
        <end position="169"/>
    </location>
</feature>